<dbReference type="Proteomes" id="UP001054945">
    <property type="component" value="Unassembled WGS sequence"/>
</dbReference>
<reference evidence="2 3" key="1">
    <citation type="submission" date="2021-06" db="EMBL/GenBank/DDBJ databases">
        <title>Caerostris extrusa draft genome.</title>
        <authorList>
            <person name="Kono N."/>
            <person name="Arakawa K."/>
        </authorList>
    </citation>
    <scope>NUCLEOTIDE SEQUENCE [LARGE SCALE GENOMIC DNA]</scope>
</reference>
<evidence type="ECO:0000256" key="1">
    <source>
        <dbReference type="SAM" id="Phobius"/>
    </source>
</evidence>
<protein>
    <submittedName>
        <fullName evidence="2">Uncharacterized protein</fullName>
    </submittedName>
</protein>
<keyword evidence="1" id="KW-0812">Transmembrane</keyword>
<proteinExistence type="predicted"/>
<organism evidence="2 3">
    <name type="scientific">Caerostris extrusa</name>
    <name type="common">Bark spider</name>
    <name type="synonym">Caerostris bankana</name>
    <dbReference type="NCBI Taxonomy" id="172846"/>
    <lineage>
        <taxon>Eukaryota</taxon>
        <taxon>Metazoa</taxon>
        <taxon>Ecdysozoa</taxon>
        <taxon>Arthropoda</taxon>
        <taxon>Chelicerata</taxon>
        <taxon>Arachnida</taxon>
        <taxon>Araneae</taxon>
        <taxon>Araneomorphae</taxon>
        <taxon>Entelegynae</taxon>
        <taxon>Araneoidea</taxon>
        <taxon>Araneidae</taxon>
        <taxon>Caerostris</taxon>
    </lineage>
</organism>
<evidence type="ECO:0000313" key="3">
    <source>
        <dbReference type="Proteomes" id="UP001054945"/>
    </source>
</evidence>
<keyword evidence="1" id="KW-0472">Membrane</keyword>
<keyword evidence="3" id="KW-1185">Reference proteome</keyword>
<sequence>MTENFASKNSRPFIGTFSGYCSVLYDSPFFSLLLPTFYPFVLTALINITFKVNKPFRQSMFTLWVTHKTLLDSVKDYKTKILRGSETISGNILFVLR</sequence>
<keyword evidence="1" id="KW-1133">Transmembrane helix</keyword>
<accession>A0AAV4V0E2</accession>
<gene>
    <name evidence="2" type="ORF">CEXT_310531</name>
</gene>
<dbReference type="AlphaFoldDB" id="A0AAV4V0E2"/>
<name>A0AAV4V0E2_CAEEX</name>
<feature type="transmembrane region" description="Helical" evidence="1">
    <location>
        <begin position="29"/>
        <end position="50"/>
    </location>
</feature>
<evidence type="ECO:0000313" key="2">
    <source>
        <dbReference type="EMBL" id="GIY63318.1"/>
    </source>
</evidence>
<comment type="caution">
    <text evidence="2">The sequence shown here is derived from an EMBL/GenBank/DDBJ whole genome shotgun (WGS) entry which is preliminary data.</text>
</comment>
<dbReference type="EMBL" id="BPLR01013726">
    <property type="protein sequence ID" value="GIY63318.1"/>
    <property type="molecule type" value="Genomic_DNA"/>
</dbReference>